<feature type="region of interest" description="Disordered" evidence="1">
    <location>
        <begin position="64"/>
        <end position="121"/>
    </location>
</feature>
<dbReference type="VEuPathDB" id="FungiDB:FUN_014290"/>
<feature type="non-terminal residue" evidence="2">
    <location>
        <position position="1"/>
    </location>
</feature>
<accession>A0A2I1HRS7</accession>
<dbReference type="EMBL" id="LLXI01005570">
    <property type="protein sequence ID" value="PKY61595.1"/>
    <property type="molecule type" value="Genomic_DNA"/>
</dbReference>
<feature type="compositionally biased region" description="Acidic residues" evidence="1">
    <location>
        <begin position="65"/>
        <end position="91"/>
    </location>
</feature>
<sequence>EENHIQKLALKILAITPHNAGCERVFSVLGWFANQRRTKLKVEKLEAMAKLHTHYIINAQKELNDDINEDDDEDEFFDDDDNDYNDDDDDNGGGGDGNGDGNDEGDNEKGNHDPKIPNLRPNQRDIDIERWVDINDSELKRLLNIEVNVVIEPHPLPIINHGSNVFDIEATVDKILGS</sequence>
<dbReference type="SUPFAM" id="SSF53098">
    <property type="entry name" value="Ribonuclease H-like"/>
    <property type="match status" value="1"/>
</dbReference>
<organism evidence="2 3">
    <name type="scientific">Rhizophagus irregularis</name>
    <dbReference type="NCBI Taxonomy" id="588596"/>
    <lineage>
        <taxon>Eukaryota</taxon>
        <taxon>Fungi</taxon>
        <taxon>Fungi incertae sedis</taxon>
        <taxon>Mucoromycota</taxon>
        <taxon>Glomeromycotina</taxon>
        <taxon>Glomeromycetes</taxon>
        <taxon>Glomerales</taxon>
        <taxon>Glomeraceae</taxon>
        <taxon>Rhizophagus</taxon>
    </lineage>
</organism>
<dbReference type="InterPro" id="IPR012337">
    <property type="entry name" value="RNaseH-like_sf"/>
</dbReference>
<name>A0A2I1HRS7_9GLOM</name>
<reference evidence="2 3" key="1">
    <citation type="submission" date="2015-10" db="EMBL/GenBank/DDBJ databases">
        <title>Genome analyses suggest a sexual origin of heterokaryosis in a supposedly ancient asexual fungus.</title>
        <authorList>
            <person name="Ropars J."/>
            <person name="Sedzielewska K."/>
            <person name="Noel J."/>
            <person name="Charron P."/>
            <person name="Farinelli L."/>
            <person name="Marton T."/>
            <person name="Kruger M."/>
            <person name="Pelin A."/>
            <person name="Brachmann A."/>
            <person name="Corradi N."/>
        </authorList>
    </citation>
    <scope>NUCLEOTIDE SEQUENCE [LARGE SCALE GENOMIC DNA]</scope>
    <source>
        <strain evidence="2 3">A4</strain>
    </source>
</reference>
<evidence type="ECO:0000313" key="3">
    <source>
        <dbReference type="Proteomes" id="UP000234323"/>
    </source>
</evidence>
<comment type="caution">
    <text evidence="2">The sequence shown here is derived from an EMBL/GenBank/DDBJ whole genome shotgun (WGS) entry which is preliminary data.</text>
</comment>
<protein>
    <recommendedName>
        <fullName evidence="4">HAT C-terminal dimerisation domain-containing protein</fullName>
    </recommendedName>
</protein>
<gene>
    <name evidence="2" type="ORF">RhiirA4_486781</name>
</gene>
<keyword evidence="3" id="KW-1185">Reference proteome</keyword>
<evidence type="ECO:0000256" key="1">
    <source>
        <dbReference type="SAM" id="MobiDB-lite"/>
    </source>
</evidence>
<dbReference type="Proteomes" id="UP000234323">
    <property type="component" value="Unassembled WGS sequence"/>
</dbReference>
<evidence type="ECO:0000313" key="2">
    <source>
        <dbReference type="EMBL" id="PKY61595.1"/>
    </source>
</evidence>
<proteinExistence type="predicted"/>
<evidence type="ECO:0008006" key="4">
    <source>
        <dbReference type="Google" id="ProtNLM"/>
    </source>
</evidence>
<dbReference type="VEuPathDB" id="FungiDB:RhiirA1_474320"/>
<dbReference type="AlphaFoldDB" id="A0A2I1HRS7"/>